<dbReference type="InterPro" id="IPR001650">
    <property type="entry name" value="Helicase_C-like"/>
</dbReference>
<accession>A0AAV4FZT9</accession>
<evidence type="ECO:0000256" key="4">
    <source>
        <dbReference type="ARBA" id="ARBA00022737"/>
    </source>
</evidence>
<dbReference type="PROSITE" id="PS00028">
    <property type="entry name" value="ZINC_FINGER_C2H2_1"/>
    <property type="match status" value="1"/>
</dbReference>
<dbReference type="GO" id="GO:0008270">
    <property type="term" value="F:zinc ion binding"/>
    <property type="evidence" value="ECO:0007669"/>
    <property type="project" value="UniProtKB-KW"/>
</dbReference>
<evidence type="ECO:0000256" key="1">
    <source>
        <dbReference type="ARBA" id="ARBA00004906"/>
    </source>
</evidence>
<keyword evidence="10" id="KW-0862">Zinc</keyword>
<dbReference type="Gene3D" id="1.20.120.1080">
    <property type="match status" value="1"/>
</dbReference>
<evidence type="ECO:0000256" key="2">
    <source>
        <dbReference type="ARBA" id="ARBA00022679"/>
    </source>
</evidence>
<dbReference type="SUPFAM" id="SSF52540">
    <property type="entry name" value="P-loop containing nucleoside triphosphate hydrolases"/>
    <property type="match status" value="1"/>
</dbReference>
<dbReference type="GO" id="GO:0016787">
    <property type="term" value="F:hydrolase activity"/>
    <property type="evidence" value="ECO:0007669"/>
    <property type="project" value="UniProtKB-KW"/>
</dbReference>
<dbReference type="InterPro" id="IPR000504">
    <property type="entry name" value="RRM_dom"/>
</dbReference>
<dbReference type="Pfam" id="PF01485">
    <property type="entry name" value="IBR"/>
    <property type="match status" value="2"/>
</dbReference>
<evidence type="ECO:0000256" key="12">
    <source>
        <dbReference type="ARBA" id="ARBA00038040"/>
    </source>
</evidence>
<dbReference type="Pfam" id="PF00271">
    <property type="entry name" value="Helicase_C"/>
    <property type="match status" value="1"/>
</dbReference>
<keyword evidence="24" id="KW-1185">Reference proteome</keyword>
<reference evidence="23 24" key="1">
    <citation type="journal article" date="2021" name="Elife">
        <title>Chloroplast acquisition without the gene transfer in kleptoplastic sea slugs, Plakobranchus ocellatus.</title>
        <authorList>
            <person name="Maeda T."/>
            <person name="Takahashi S."/>
            <person name="Yoshida T."/>
            <person name="Shimamura S."/>
            <person name="Takaki Y."/>
            <person name="Nagai Y."/>
            <person name="Toyoda A."/>
            <person name="Suzuki Y."/>
            <person name="Arimoto A."/>
            <person name="Ishii H."/>
            <person name="Satoh N."/>
            <person name="Nishiyama T."/>
            <person name="Hasebe M."/>
            <person name="Maruyama T."/>
            <person name="Minagawa J."/>
            <person name="Obokata J."/>
            <person name="Shigenobu S."/>
        </authorList>
    </citation>
    <scope>NUCLEOTIDE SEQUENCE [LARGE SCALE GENOMIC DNA]</scope>
</reference>
<comment type="similarity">
    <text evidence="13">Belongs to the RBR family. RNF14 subfamily.</text>
</comment>
<dbReference type="Gene3D" id="3.30.70.330">
    <property type="match status" value="1"/>
</dbReference>
<evidence type="ECO:0000256" key="11">
    <source>
        <dbReference type="ARBA" id="ARBA00022840"/>
    </source>
</evidence>
<dbReference type="SMART" id="SM00647">
    <property type="entry name" value="IBR"/>
    <property type="match status" value="2"/>
</dbReference>
<name>A0AAV4FZT9_9GAST</name>
<dbReference type="GO" id="GO:0034458">
    <property type="term" value="F:3'-5' RNA helicase activity"/>
    <property type="evidence" value="ECO:0007669"/>
    <property type="project" value="TreeGrafter"/>
</dbReference>
<feature type="region of interest" description="Disordered" evidence="17">
    <location>
        <begin position="375"/>
        <end position="398"/>
    </location>
</feature>
<keyword evidence="16" id="KW-0175">Coiled coil</keyword>
<evidence type="ECO:0000259" key="21">
    <source>
        <dbReference type="PROSITE" id="PS51194"/>
    </source>
</evidence>
<feature type="domain" description="RING-type" evidence="18">
    <location>
        <begin position="1993"/>
        <end position="2046"/>
    </location>
</feature>
<evidence type="ECO:0000256" key="14">
    <source>
        <dbReference type="PROSITE-ProRule" id="PRU00175"/>
    </source>
</evidence>
<dbReference type="InterPro" id="IPR011709">
    <property type="entry name" value="DEAD-box_helicase_OB_fold"/>
</dbReference>
<dbReference type="InterPro" id="IPR013083">
    <property type="entry name" value="Znf_RING/FYVE/PHD"/>
</dbReference>
<keyword evidence="5" id="KW-0547">Nucleotide-binding</keyword>
<dbReference type="PROSITE" id="PS00518">
    <property type="entry name" value="ZF_RING_1"/>
    <property type="match status" value="1"/>
</dbReference>
<keyword evidence="4" id="KW-0677">Repeat</keyword>
<dbReference type="SMART" id="SM00847">
    <property type="entry name" value="HA2"/>
    <property type="match status" value="1"/>
</dbReference>
<evidence type="ECO:0000256" key="5">
    <source>
        <dbReference type="ARBA" id="ARBA00022741"/>
    </source>
</evidence>
<dbReference type="GO" id="GO:0005524">
    <property type="term" value="F:ATP binding"/>
    <property type="evidence" value="ECO:0007669"/>
    <property type="project" value="UniProtKB-KW"/>
</dbReference>
<dbReference type="SUPFAM" id="SSF54928">
    <property type="entry name" value="RNA-binding domain, RBD"/>
    <property type="match status" value="1"/>
</dbReference>
<evidence type="ECO:0000259" key="19">
    <source>
        <dbReference type="PROSITE" id="PS50102"/>
    </source>
</evidence>
<dbReference type="PANTHER" id="PTHR18934:SF91">
    <property type="entry name" value="PRE-MRNA-SPLICING FACTOR ATP-DEPENDENT RNA HELICASE PRP16"/>
    <property type="match status" value="1"/>
</dbReference>
<feature type="coiled-coil region" evidence="16">
    <location>
        <begin position="676"/>
        <end position="735"/>
    </location>
</feature>
<comment type="pathway">
    <text evidence="1">Protein modification; protein ubiquitination.</text>
</comment>
<dbReference type="InterPro" id="IPR027417">
    <property type="entry name" value="P-loop_NTPase"/>
</dbReference>
<dbReference type="SMART" id="SM00490">
    <property type="entry name" value="HELICc"/>
    <property type="match status" value="1"/>
</dbReference>
<feature type="domain" description="RING-type" evidence="22">
    <location>
        <begin position="1989"/>
        <end position="2205"/>
    </location>
</feature>
<dbReference type="GO" id="GO:0003723">
    <property type="term" value="F:RNA binding"/>
    <property type="evidence" value="ECO:0007669"/>
    <property type="project" value="UniProtKB-UniRule"/>
</dbReference>
<evidence type="ECO:0000256" key="16">
    <source>
        <dbReference type="SAM" id="Coils"/>
    </source>
</evidence>
<gene>
    <name evidence="23" type="ORF">ElyMa_000544700</name>
</gene>
<organism evidence="23 24">
    <name type="scientific">Elysia marginata</name>
    <dbReference type="NCBI Taxonomy" id="1093978"/>
    <lineage>
        <taxon>Eukaryota</taxon>
        <taxon>Metazoa</taxon>
        <taxon>Spiralia</taxon>
        <taxon>Lophotrochozoa</taxon>
        <taxon>Mollusca</taxon>
        <taxon>Gastropoda</taxon>
        <taxon>Heterobranchia</taxon>
        <taxon>Euthyneura</taxon>
        <taxon>Panpulmonata</taxon>
        <taxon>Sacoglossa</taxon>
        <taxon>Placobranchoidea</taxon>
        <taxon>Plakobranchidae</taxon>
        <taxon>Elysia</taxon>
    </lineage>
</organism>
<dbReference type="Pfam" id="PF24471">
    <property type="entry name" value="KH_DEAH11"/>
    <property type="match status" value="1"/>
</dbReference>
<dbReference type="CDD" id="cd17917">
    <property type="entry name" value="DEXHc_RHA-like"/>
    <property type="match status" value="1"/>
</dbReference>
<dbReference type="PANTHER" id="PTHR18934">
    <property type="entry name" value="ATP-DEPENDENT RNA HELICASE"/>
    <property type="match status" value="1"/>
</dbReference>
<dbReference type="InterPro" id="IPR001841">
    <property type="entry name" value="Znf_RING"/>
</dbReference>
<dbReference type="InterPro" id="IPR044066">
    <property type="entry name" value="TRIAD_supradom"/>
</dbReference>
<evidence type="ECO:0000313" key="23">
    <source>
        <dbReference type="EMBL" id="GFR78982.1"/>
    </source>
</evidence>
<feature type="region of interest" description="Disordered" evidence="17">
    <location>
        <begin position="1077"/>
        <end position="1096"/>
    </location>
</feature>
<evidence type="ECO:0000259" key="20">
    <source>
        <dbReference type="PROSITE" id="PS51192"/>
    </source>
</evidence>
<dbReference type="Proteomes" id="UP000762676">
    <property type="component" value="Unassembled WGS sequence"/>
</dbReference>
<dbReference type="SUPFAM" id="SSF57850">
    <property type="entry name" value="RING/U-box"/>
    <property type="match status" value="2"/>
</dbReference>
<comment type="similarity">
    <text evidence="12">Belongs to the DEAD box helicase family. DEAH subfamily. PRP16 sub-subfamily.</text>
</comment>
<dbReference type="PROSITE" id="PS50089">
    <property type="entry name" value="ZF_RING_2"/>
    <property type="match status" value="1"/>
</dbReference>
<dbReference type="Gene3D" id="1.20.120.1750">
    <property type="match status" value="1"/>
</dbReference>
<evidence type="ECO:0000313" key="24">
    <source>
        <dbReference type="Proteomes" id="UP000762676"/>
    </source>
</evidence>
<evidence type="ECO:0000256" key="15">
    <source>
        <dbReference type="PROSITE-ProRule" id="PRU00176"/>
    </source>
</evidence>
<evidence type="ECO:0000256" key="10">
    <source>
        <dbReference type="ARBA" id="ARBA00022833"/>
    </source>
</evidence>
<evidence type="ECO:0000256" key="13">
    <source>
        <dbReference type="ARBA" id="ARBA00044508"/>
    </source>
</evidence>
<keyword evidence="11" id="KW-0067">ATP-binding</keyword>
<feature type="region of interest" description="Disordered" evidence="17">
    <location>
        <begin position="1"/>
        <end position="84"/>
    </location>
</feature>
<dbReference type="InterPro" id="IPR013087">
    <property type="entry name" value="Znf_C2H2_type"/>
</dbReference>
<dbReference type="Pfam" id="PF07717">
    <property type="entry name" value="OB_NTP_bind"/>
    <property type="match status" value="1"/>
</dbReference>
<dbReference type="CDD" id="cd20335">
    <property type="entry name" value="BRcat_RBR"/>
    <property type="match status" value="1"/>
</dbReference>
<dbReference type="PROSITE" id="PS51192">
    <property type="entry name" value="HELICASE_ATP_BIND_1"/>
    <property type="match status" value="1"/>
</dbReference>
<feature type="domain" description="Helicase C-terminal" evidence="21">
    <location>
        <begin position="964"/>
        <end position="1135"/>
    </location>
</feature>
<dbReference type="InterPro" id="IPR035979">
    <property type="entry name" value="RBD_domain_sf"/>
</dbReference>
<keyword evidence="15" id="KW-0694">RNA-binding</keyword>
<keyword evidence="7" id="KW-0833">Ubl conjugation pathway</keyword>
<dbReference type="InterPro" id="IPR047548">
    <property type="entry name" value="Rcat_RBR_RNF14"/>
</dbReference>
<dbReference type="GO" id="GO:0016740">
    <property type="term" value="F:transferase activity"/>
    <property type="evidence" value="ECO:0007669"/>
    <property type="project" value="UniProtKB-KW"/>
</dbReference>
<feature type="compositionally biased region" description="Basic and acidic residues" evidence="17">
    <location>
        <begin position="577"/>
        <end position="591"/>
    </location>
</feature>
<dbReference type="InterPro" id="IPR056245">
    <property type="entry name" value="KH_DEAH11/12"/>
</dbReference>
<dbReference type="Pfam" id="PF00270">
    <property type="entry name" value="DEAD"/>
    <property type="match status" value="1"/>
</dbReference>
<dbReference type="InterPro" id="IPR014001">
    <property type="entry name" value="Helicase_ATP-bd"/>
</dbReference>
<feature type="region of interest" description="Disordered" evidence="17">
    <location>
        <begin position="571"/>
        <end position="594"/>
    </location>
</feature>
<evidence type="ECO:0000256" key="3">
    <source>
        <dbReference type="ARBA" id="ARBA00022723"/>
    </source>
</evidence>
<dbReference type="InterPro" id="IPR011545">
    <property type="entry name" value="DEAD/DEAH_box_helicase_dom"/>
</dbReference>
<proteinExistence type="inferred from homology"/>
<dbReference type="EMBL" id="BMAT01001069">
    <property type="protein sequence ID" value="GFR78982.1"/>
    <property type="molecule type" value="Genomic_DNA"/>
</dbReference>
<evidence type="ECO:0000256" key="8">
    <source>
        <dbReference type="ARBA" id="ARBA00022801"/>
    </source>
</evidence>
<dbReference type="Gene3D" id="3.40.50.300">
    <property type="entry name" value="P-loop containing nucleotide triphosphate hydrolases"/>
    <property type="match status" value="2"/>
</dbReference>
<feature type="region of interest" description="Disordered" evidence="17">
    <location>
        <begin position="456"/>
        <end position="478"/>
    </location>
</feature>
<keyword evidence="6 14" id="KW-0863">Zinc-finger</keyword>
<dbReference type="InterPro" id="IPR002867">
    <property type="entry name" value="IBR_dom"/>
</dbReference>
<keyword evidence="8" id="KW-0378">Hydrolase</keyword>
<evidence type="ECO:0000256" key="9">
    <source>
        <dbReference type="ARBA" id="ARBA00022806"/>
    </source>
</evidence>
<comment type="caution">
    <text evidence="23">The sequence shown here is derived from an EMBL/GenBank/DDBJ whole genome shotgun (WGS) entry which is preliminary data.</text>
</comment>
<keyword evidence="3" id="KW-0479">Metal-binding</keyword>
<dbReference type="CDD" id="cd20354">
    <property type="entry name" value="Rcat_RBR_RNF14"/>
    <property type="match status" value="1"/>
</dbReference>
<evidence type="ECO:0000256" key="17">
    <source>
        <dbReference type="SAM" id="MobiDB-lite"/>
    </source>
</evidence>
<dbReference type="CDD" id="cd18791">
    <property type="entry name" value="SF2_C_RHA"/>
    <property type="match status" value="1"/>
</dbReference>
<sequence>MFRDPNNRTFISCVSDRRASPPMTDHNVSKSFTVASERDACDDRENERKKKPLRRWEPLRKESSFKKEESSTKNQDQDSVRGRKGMAYRLDSEIAKPDRSGRDVTSFHDLEALMMASFCQSFHPGTCATQAQGERQSPGSRLDHDSDVTKHFLSGDTFVPQPVIKLPVSAERGADKHKRVTERIKTVGNKSLTESPKTPPVPLKREGVVNREVAEGIKTFKGINVCDSLVGVDSKAKIQSAKKPPVPPKREGLVNREVPEGTKTIKGINVCDSLVGVDSKAKIQSAEKPPVPPEREGLVNREVPEGTKTIKGIKVGEFLERVNCESVAKPLKRTPIRPKREGLVIKVGNIKGSKKYHSPESVSYKSKIQSAIRRPVSPNKGLGGGPENKRATEETEIKERRNDKYGEAKMQEERKIQDEMGLQAEIKSGIQNGIPKGKDCPRENCFGNHRAMGVRERQVARHEDVTRKREDLRERGSPKERRWNVEKEYFRTTDGMKEETGFNKRRSQIEMEGLAYNERQVKSENRSLKKYEACEENDNTIKTKIVVPSGKLQHMPTKAANERQIRDVKLTESASSHTKDCAGKQPKEHTNKVSQIKKSVQNGKNMEVPEAKPASDQHVQGLEKVKGTCLQANGCAENIYQENLQVKKNCYNPKIKPTKDREQNRKGIKDVLLRINDGAENQLVKHREKISQTKKSLLDVKSDNLHVINALCDKHKELESQMEEFTKCIEKLKSSLALQSQTSQKDIDRTLLRVGIECGRLSAGLPMYARRSDLIKKIKSDQVSIILGETGSGKSTQLAQYLWEEGLAGNGQIVCTQPRKVAAITLANRVSTELVTNLGGLVGYKIGSTQKKSKDTKILFCTDHSLLNECLKDPQLSRYKCIIIDEAHERSIYTDILLGMIKSFLPQRPDLKLVITSATIKPDVFIRFFRTTEELKVSGRAFPVDVIYEDPKNSTPFEHYEKKAVDKAVEIHKRQEKGDILIFLTSSTEIARCCEELTRRLSGRTDFLCLPLHGQLLPEEQRKVFEPLEQGIRKIIFSTNCAETSITIDGIRFVVDTGVVNEMQYDSQKNMSSLGTRVISQSSADQRKGRAGRTSSGTCYRLYSEESFRLMKATNQPEILRIHLGQAVLKLAELGVDVRRYDFVESPDQAAIDSAIAVLQGLGALKENTTVITEAGRWLSKLPFDPRQSYLVYLGHEKNLLCDALTLTALTNNGSNMIYRGFNEAEEQAVARTRNIFGSFYGDLFMWFHIYKTWTKLPSNEQLRWCREKFINHKVLSVIKQTIWEVKAILLKELGLALELDYCDKKDSMNTLRQLVFEANLSSLCYFSGHKRAGYFAAANDQQVHIHPSSILVDQNHYPEWVIYTQRIKTSRDFIRGVTVVEESWIRQAIDSGKLGKNFLKVRDGKVEVVFHKEVGQSVFYQLVGPRFSKLRPLEQKLVESGMQTVFVEAKKDFGTFDVFSVSPMHPMEAERLQQEINEKVFELRQMVEELAVGQDKSGVRVVLKEGATVASVLMPDQSNKVCVSLADAVTSEGDVRSKFSRFGNIIQCIKFKEAKSWGFVKYASNQEARRAVDDTSDDPHLKGSLMLSASKLEAALTWCRRPIQGSGMAFIRCDPLERGSLANKIVTVAGKRLVIKVSKKDANDLILFNTGEALEDEIKLAIFETVEWSEEQKRQLQVQVLREKVELDPPEKLRMLKQKLINAFGELVPTDKFSIRLLQPKKGSPKYVGFICFDHAINGFQACQVLRGQNFFLEGHRVEINPQLKTSIIIPAAIMKVCEEKFYQMKKNFEENSTSRVSLKFRKLVRNAYSADIVASEKVPMVQIRTALLHELEGEIIDCCQAKREKVLLKKQGIEALHKIEAGIQGVAIMPCVRAEQIRLFGSDFSVNSAKGEIKEYLDKLPERIREEICLRDPTRPVGLMKVLMRQFPDLQKDFVKKFGVDDVFIDYKRHILSVVGSEASRAKVKENLCSIKTTLVEANSNRAVGSIMPKCVTCMSPMDDISELHRLESCGHSVCITCLRHQLAAQIEAKQFPVTCTEESCGCPWSWKDISTGLKMGGISEDKLVERALDVFVATSGDKFKFCPSPNCPVAYEVTENPEGCEFNCPSCHAQLCSSCNTAFHGGLTCREATLVTKDDRSLLAWRKQNPDKCKICPGCSNPVEKSGGCNKMHCKCGAYFCWLCLEKFDSGQDCYKHLKEIHGSFV</sequence>
<dbReference type="InterPro" id="IPR007502">
    <property type="entry name" value="Helicase-assoc_dom"/>
</dbReference>
<evidence type="ECO:0000256" key="6">
    <source>
        <dbReference type="ARBA" id="ARBA00022771"/>
    </source>
</evidence>
<evidence type="ECO:0000259" key="18">
    <source>
        <dbReference type="PROSITE" id="PS50089"/>
    </source>
</evidence>
<evidence type="ECO:0000256" key="7">
    <source>
        <dbReference type="ARBA" id="ARBA00022786"/>
    </source>
</evidence>
<dbReference type="Gene3D" id="3.30.40.10">
    <property type="entry name" value="Zinc/RING finger domain, C3HC4 (zinc finger)"/>
    <property type="match status" value="1"/>
</dbReference>
<dbReference type="PROSITE" id="PS51873">
    <property type="entry name" value="TRIAD"/>
    <property type="match status" value="1"/>
</dbReference>
<feature type="compositionally biased region" description="Basic and acidic residues" evidence="17">
    <location>
        <begin position="36"/>
        <end position="81"/>
    </location>
</feature>
<dbReference type="PROSITE" id="PS50102">
    <property type="entry name" value="RRM"/>
    <property type="match status" value="1"/>
</dbReference>
<feature type="domain" description="Helicase ATP-binding" evidence="20">
    <location>
        <begin position="775"/>
        <end position="938"/>
    </location>
</feature>
<keyword evidence="9 23" id="KW-0347">Helicase</keyword>
<protein>
    <submittedName>
        <fullName evidence="23">ATP-dependent rna helicase deah11, chloroplastic</fullName>
    </submittedName>
</protein>
<feature type="compositionally biased region" description="Basic and acidic residues" evidence="17">
    <location>
        <begin position="387"/>
        <end position="398"/>
    </location>
</feature>
<dbReference type="InterPro" id="IPR012677">
    <property type="entry name" value="Nucleotide-bd_a/b_plait_sf"/>
</dbReference>
<feature type="domain" description="RRM" evidence="19">
    <location>
        <begin position="1520"/>
        <end position="1594"/>
    </location>
</feature>
<dbReference type="InterPro" id="IPR017907">
    <property type="entry name" value="Znf_RING_CS"/>
</dbReference>
<dbReference type="SMART" id="SM00487">
    <property type="entry name" value="DEXDc"/>
    <property type="match status" value="1"/>
</dbReference>
<dbReference type="PROSITE" id="PS51194">
    <property type="entry name" value="HELICASE_CTER"/>
    <property type="match status" value="1"/>
</dbReference>
<keyword evidence="2" id="KW-0808">Transferase</keyword>
<evidence type="ECO:0000259" key="22">
    <source>
        <dbReference type="PROSITE" id="PS51873"/>
    </source>
</evidence>